<dbReference type="InterPro" id="IPR031310">
    <property type="entry name" value="Ribosomal_uL5_N"/>
</dbReference>
<dbReference type="InterPro" id="IPR003618">
    <property type="entry name" value="TFIIS_cen_dom"/>
</dbReference>
<evidence type="ECO:0000313" key="9">
    <source>
        <dbReference type="Proteomes" id="UP000694240"/>
    </source>
</evidence>
<keyword evidence="5" id="KW-0175">Coiled coil</keyword>
<name>A0A8T2DWT2_9BRAS</name>
<dbReference type="GO" id="GO:0005840">
    <property type="term" value="C:ribosome"/>
    <property type="evidence" value="ECO:0007669"/>
    <property type="project" value="UniProtKB-KW"/>
</dbReference>
<dbReference type="PROSITE" id="PS51319">
    <property type="entry name" value="TFIIS_N"/>
    <property type="match status" value="1"/>
</dbReference>
<proteinExistence type="inferred from homology"/>
<keyword evidence="3" id="KW-0687">Ribonucleoprotein</keyword>
<evidence type="ECO:0000256" key="2">
    <source>
        <dbReference type="ARBA" id="ARBA00022980"/>
    </source>
</evidence>
<feature type="domain" description="TFIIS N-terminal" evidence="6">
    <location>
        <begin position="8"/>
        <end position="89"/>
    </location>
</feature>
<dbReference type="GO" id="GO:0006351">
    <property type="term" value="P:DNA-templated transcription"/>
    <property type="evidence" value="ECO:0007669"/>
    <property type="project" value="InterPro"/>
</dbReference>
<evidence type="ECO:0000313" key="8">
    <source>
        <dbReference type="EMBL" id="KAG7616515.1"/>
    </source>
</evidence>
<dbReference type="NCBIfam" id="NF003258">
    <property type="entry name" value="PRK04219.1"/>
    <property type="match status" value="1"/>
</dbReference>
<dbReference type="InterPro" id="IPR057266">
    <property type="entry name" value="Ribosomal_uL5_euk/arc-type"/>
</dbReference>
<keyword evidence="9" id="KW-1185">Reference proteome</keyword>
<dbReference type="Pfam" id="PF00673">
    <property type="entry name" value="Ribosomal_L5_C"/>
    <property type="match status" value="1"/>
</dbReference>
<dbReference type="SMART" id="SM00510">
    <property type="entry name" value="TFS2M"/>
    <property type="match status" value="1"/>
</dbReference>
<feature type="coiled-coil region" evidence="5">
    <location>
        <begin position="208"/>
        <end position="235"/>
    </location>
</feature>
<evidence type="ECO:0000256" key="4">
    <source>
        <dbReference type="PROSITE-ProRule" id="PRU00649"/>
    </source>
</evidence>
<dbReference type="PROSITE" id="PS51321">
    <property type="entry name" value="TFIIS_CENTRAL"/>
    <property type="match status" value="1"/>
</dbReference>
<reference evidence="8 9" key="1">
    <citation type="submission" date="2020-12" db="EMBL/GenBank/DDBJ databases">
        <title>Concerted genomic and epigenomic changes stabilize Arabidopsis allopolyploids.</title>
        <authorList>
            <person name="Chen Z."/>
        </authorList>
    </citation>
    <scope>NUCLEOTIDE SEQUENCE [LARGE SCALE GENOMIC DNA]</scope>
    <source>
        <strain evidence="8">Allo738</strain>
        <tissue evidence="8">Leaf</tissue>
    </source>
</reference>
<dbReference type="PANTHER" id="PTHR11994">
    <property type="entry name" value="60S RIBOSOMAL PROTEIN L11-RELATED"/>
    <property type="match status" value="1"/>
</dbReference>
<dbReference type="EMBL" id="JAEFBK010000004">
    <property type="protein sequence ID" value="KAG7616515.1"/>
    <property type="molecule type" value="Genomic_DNA"/>
</dbReference>
<accession>A0A8T2DWT2</accession>
<dbReference type="Pfam" id="PF00281">
    <property type="entry name" value="Ribosomal_L5"/>
    <property type="match status" value="1"/>
</dbReference>
<keyword evidence="8" id="KW-0251">Elongation factor</keyword>
<dbReference type="InterPro" id="IPR020929">
    <property type="entry name" value="Ribosomal_uL5_CS"/>
</dbReference>
<evidence type="ECO:0000256" key="5">
    <source>
        <dbReference type="SAM" id="Coils"/>
    </source>
</evidence>
<dbReference type="InterPro" id="IPR002132">
    <property type="entry name" value="Ribosomal_uL5"/>
</dbReference>
<evidence type="ECO:0000259" key="7">
    <source>
        <dbReference type="PROSITE" id="PS51321"/>
    </source>
</evidence>
<keyword evidence="4" id="KW-0539">Nucleus</keyword>
<feature type="domain" description="TFIIS central" evidence="7">
    <location>
        <begin position="117"/>
        <end position="241"/>
    </location>
</feature>
<dbReference type="Pfam" id="PF07500">
    <property type="entry name" value="TFIIS_M"/>
    <property type="match status" value="1"/>
</dbReference>
<comment type="subcellular location">
    <subcellularLocation>
        <location evidence="4">Nucleus</location>
    </subcellularLocation>
</comment>
<organism evidence="8 9">
    <name type="scientific">Arabidopsis thaliana x Arabidopsis arenosa</name>
    <dbReference type="NCBI Taxonomy" id="1240361"/>
    <lineage>
        <taxon>Eukaryota</taxon>
        <taxon>Viridiplantae</taxon>
        <taxon>Streptophyta</taxon>
        <taxon>Embryophyta</taxon>
        <taxon>Tracheophyta</taxon>
        <taxon>Spermatophyta</taxon>
        <taxon>Magnoliopsida</taxon>
        <taxon>eudicotyledons</taxon>
        <taxon>Gunneridae</taxon>
        <taxon>Pentapetalae</taxon>
        <taxon>rosids</taxon>
        <taxon>malvids</taxon>
        <taxon>Brassicales</taxon>
        <taxon>Brassicaceae</taxon>
        <taxon>Camelineae</taxon>
        <taxon>Arabidopsis</taxon>
    </lineage>
</organism>
<dbReference type="GO" id="GO:1990904">
    <property type="term" value="C:ribonucleoprotein complex"/>
    <property type="evidence" value="ECO:0007669"/>
    <property type="project" value="UniProtKB-KW"/>
</dbReference>
<dbReference type="Proteomes" id="UP000694240">
    <property type="component" value="Chromosome 4"/>
</dbReference>
<evidence type="ECO:0000256" key="3">
    <source>
        <dbReference type="ARBA" id="ARBA00023274"/>
    </source>
</evidence>
<dbReference type="CDD" id="cd00183">
    <property type="entry name" value="TFIIS_I"/>
    <property type="match status" value="1"/>
</dbReference>
<dbReference type="PROSITE" id="PS00358">
    <property type="entry name" value="RIBOSOMAL_L5"/>
    <property type="match status" value="1"/>
</dbReference>
<keyword evidence="8" id="KW-0648">Protein biosynthesis</keyword>
<keyword evidence="2" id="KW-0689">Ribosomal protein</keyword>
<dbReference type="GO" id="GO:0003746">
    <property type="term" value="F:translation elongation factor activity"/>
    <property type="evidence" value="ECO:0007669"/>
    <property type="project" value="UniProtKB-KW"/>
</dbReference>
<dbReference type="SMART" id="SM00509">
    <property type="entry name" value="TFS2N"/>
    <property type="match status" value="1"/>
</dbReference>
<dbReference type="InterPro" id="IPR031309">
    <property type="entry name" value="Ribosomal_uL5_C"/>
</dbReference>
<dbReference type="AlphaFoldDB" id="A0A8T2DWT2"/>
<dbReference type="InterPro" id="IPR017923">
    <property type="entry name" value="TFIIS_N"/>
</dbReference>
<protein>
    <submittedName>
        <fullName evidence="8">Transcription elongation factor S-II central domain</fullName>
    </submittedName>
</protein>
<sequence>MQKREFMELFEAALRAAKSVKGDENSPEVSRFVDAMNRLKEAPKSLVCDVVCKTSMGQGLEFFIDHKNPKIRSEGKIRRDLWMKFFYASGREKSRDNREAAVKIPTHATMKKTGDSKRDKVREILQTSLAKVASEVVDTEMKTRVTACDPWVVAVSVETAMFENLGCFMGPQKANYRSILFNMGDSNNPDLRRKVLLGEISGERLVKMEKEEMGSEKIQKEVQRIKERARFKEESRVKMLSSADMIIIYRRNSCATLFAHLPRFRTPNLEMASEKKLSNPMRDIKVQKLVLNISVGESGDRLTRASKVLEQLSGQTPVFSKARYTVRSFGIRRNEKIACYVTVRGEKAMQLLESGLKVKEYELLRRNFSDTGCFGFGIQEHIDLGIKYDPSTGIYGMDFYVVLERPGYRVARRRRCKTRVGIQHRVTKDDAMKWFQVKYEGVILNKSQNITG</sequence>
<dbReference type="GO" id="GO:0003735">
    <property type="term" value="F:structural constituent of ribosome"/>
    <property type="evidence" value="ECO:0007669"/>
    <property type="project" value="InterPro"/>
</dbReference>
<gene>
    <name evidence="8" type="ORF">ISN45_At04g019800</name>
</gene>
<dbReference type="InterPro" id="IPR003617">
    <property type="entry name" value="TFIIS/CRSP70_N_sub"/>
</dbReference>
<evidence type="ECO:0000256" key="1">
    <source>
        <dbReference type="ARBA" id="ARBA00008553"/>
    </source>
</evidence>
<comment type="similarity">
    <text evidence="1">Belongs to the universal ribosomal protein uL5 family.</text>
</comment>
<dbReference type="GO" id="GO:0005634">
    <property type="term" value="C:nucleus"/>
    <property type="evidence" value="ECO:0007669"/>
    <property type="project" value="UniProtKB-SubCell"/>
</dbReference>
<comment type="caution">
    <text evidence="8">The sequence shown here is derived from an EMBL/GenBank/DDBJ whole genome shotgun (WGS) entry which is preliminary data.</text>
</comment>
<dbReference type="FunFam" id="3.30.1440.10:FF:000002">
    <property type="entry name" value="60S ribosomal protein L11"/>
    <property type="match status" value="1"/>
</dbReference>
<evidence type="ECO:0000259" key="6">
    <source>
        <dbReference type="PROSITE" id="PS51319"/>
    </source>
</evidence>